<dbReference type="Pfam" id="PF04870">
    <property type="entry name" value="Moulting_cycle"/>
    <property type="match status" value="1"/>
</dbReference>
<keyword evidence="2" id="KW-0472">Membrane</keyword>
<comment type="caution">
    <text evidence="3">The sequence shown here is derived from an EMBL/GenBank/DDBJ whole genome shotgun (WGS) entry which is preliminary data.</text>
</comment>
<dbReference type="InterPro" id="IPR006954">
    <property type="entry name" value="Mlt-10-like"/>
</dbReference>
<evidence type="ECO:0000313" key="3">
    <source>
        <dbReference type="EMBL" id="RCN44308.1"/>
    </source>
</evidence>
<proteinExistence type="predicted"/>
<feature type="transmembrane region" description="Helical" evidence="2">
    <location>
        <begin position="582"/>
        <end position="603"/>
    </location>
</feature>
<dbReference type="AlphaFoldDB" id="A0A368GKV5"/>
<keyword evidence="2" id="KW-0812">Transmembrane</keyword>
<organism evidence="3 4">
    <name type="scientific">Ancylostoma caninum</name>
    <name type="common">Dog hookworm</name>
    <dbReference type="NCBI Taxonomy" id="29170"/>
    <lineage>
        <taxon>Eukaryota</taxon>
        <taxon>Metazoa</taxon>
        <taxon>Ecdysozoa</taxon>
        <taxon>Nematoda</taxon>
        <taxon>Chromadorea</taxon>
        <taxon>Rhabditida</taxon>
        <taxon>Rhabditina</taxon>
        <taxon>Rhabditomorpha</taxon>
        <taxon>Strongyloidea</taxon>
        <taxon>Ancylostomatidae</taxon>
        <taxon>Ancylostomatinae</taxon>
        <taxon>Ancylostoma</taxon>
    </lineage>
</organism>
<accession>A0A368GKV5</accession>
<sequence>MKVLLFKDIKSGTLWAKLATVGHVSRADHKPASPLPTQHAYQDGKTLRLPINETATEELLDKWMSQALSGLMAAVASGRLDQMESDDREEVHRCSKAASTVPQHAKCVVKVLDRTKPIKRVRILKDKAAIHVKHKPFKIATKIVKRSKDKGIRKSKKREWIGGFRMARAKRSTKRDGSFEVVNRSSYSIPSPDDDTIFARVARQMTKTIRKFKNKPGKESWRSAVHRIKVVGAEARRAKKRRDALKKKLRQLIENTPDEFQDPRKPLAMKQLDAQDEEVLRQRKVAQRKREEVRVPMRMLRESIKMALVATGKNVTNFDKKTLKLISPRFLSLVPEQNDTELFNFLSPSLFSLHQEGDQVEKAMSLKHMLKQLPNKEQEAWLDFIVEAAGVTDAVDKAEKKQKQMREEEMRGKDGVPLYFTKENVTGLYGDVEKRKIETFEALDKSYTPEQKDDLERQGYAFLNSKQLDIVYGSQSPYNKSDSLRLFKRLRRLRDDPHHLVEHDIRALAEAKKFRVRQKDITLSPFVLTPITLAPVDVSQPIVLSPLVLSPITLSPAVLGPIILSPWVFIPLILSPRVLSPLILNPLVFSPIVLSPVALHPFILVPGVFNPIILSPLVLAPLILSPQVFSPLILSPFALSPLILTPMAGSPLILSPFVLSPIIYSPQFYSAVVLSPYAMSPLIESKLVQAEVILSPSWLS</sequence>
<dbReference type="PANTHER" id="PTHR21523">
    <property type="match status" value="1"/>
</dbReference>
<gene>
    <name evidence="3" type="ORF">ANCCAN_09740</name>
</gene>
<evidence type="ECO:0000313" key="4">
    <source>
        <dbReference type="Proteomes" id="UP000252519"/>
    </source>
</evidence>
<keyword evidence="4" id="KW-1185">Reference proteome</keyword>
<dbReference type="EMBL" id="JOJR01000133">
    <property type="protein sequence ID" value="RCN44308.1"/>
    <property type="molecule type" value="Genomic_DNA"/>
</dbReference>
<dbReference type="STRING" id="29170.A0A368GKV5"/>
<evidence type="ECO:0000256" key="1">
    <source>
        <dbReference type="SAM" id="Coils"/>
    </source>
</evidence>
<keyword evidence="1" id="KW-0175">Coiled coil</keyword>
<feature type="transmembrane region" description="Helical" evidence="2">
    <location>
        <begin position="641"/>
        <end position="664"/>
    </location>
</feature>
<feature type="transmembrane region" description="Helical" evidence="2">
    <location>
        <begin position="609"/>
        <end position="629"/>
    </location>
</feature>
<reference evidence="3 4" key="1">
    <citation type="submission" date="2014-10" db="EMBL/GenBank/DDBJ databases">
        <title>Draft genome of the hookworm Ancylostoma caninum.</title>
        <authorList>
            <person name="Mitreva M."/>
        </authorList>
    </citation>
    <scope>NUCLEOTIDE SEQUENCE [LARGE SCALE GENOMIC DNA]</scope>
    <source>
        <strain evidence="3 4">Baltimore</strain>
    </source>
</reference>
<keyword evidence="2" id="KW-1133">Transmembrane helix</keyword>
<dbReference type="PANTHER" id="PTHR21523:SF37">
    <property type="entry name" value="MLT-TEN (MLT-10) RELATED"/>
    <property type="match status" value="1"/>
</dbReference>
<dbReference type="Proteomes" id="UP000252519">
    <property type="component" value="Unassembled WGS sequence"/>
</dbReference>
<dbReference type="OrthoDB" id="5917548at2759"/>
<name>A0A368GKV5_ANCCA</name>
<feature type="transmembrane region" description="Helical" evidence="2">
    <location>
        <begin position="548"/>
        <end position="570"/>
    </location>
</feature>
<feature type="coiled-coil region" evidence="1">
    <location>
        <begin position="228"/>
        <end position="255"/>
    </location>
</feature>
<evidence type="ECO:0000256" key="2">
    <source>
        <dbReference type="SAM" id="Phobius"/>
    </source>
</evidence>
<protein>
    <submittedName>
        <fullName evidence="3">Uncharacterized protein</fullName>
    </submittedName>
</protein>